<organism evidence="7 8">
    <name type="scientific">Lachnospira intestinalis</name>
    <dbReference type="NCBI Taxonomy" id="3133158"/>
    <lineage>
        <taxon>Bacteria</taxon>
        <taxon>Bacillati</taxon>
        <taxon>Bacillota</taxon>
        <taxon>Clostridia</taxon>
        <taxon>Lachnospirales</taxon>
        <taxon>Lachnospiraceae</taxon>
        <taxon>Lachnospira</taxon>
    </lineage>
</organism>
<dbReference type="InterPro" id="IPR007016">
    <property type="entry name" value="O-antigen_ligase-rel_domated"/>
</dbReference>
<comment type="caution">
    <text evidence="7">The sequence shown here is derived from an EMBL/GenBank/DDBJ whole genome shotgun (WGS) entry which is preliminary data.</text>
</comment>
<dbReference type="GO" id="GO:0016874">
    <property type="term" value="F:ligase activity"/>
    <property type="evidence" value="ECO:0007669"/>
    <property type="project" value="UniProtKB-KW"/>
</dbReference>
<feature type="transmembrane region" description="Helical" evidence="5">
    <location>
        <begin position="232"/>
        <end position="254"/>
    </location>
</feature>
<feature type="transmembrane region" description="Helical" evidence="5">
    <location>
        <begin position="150"/>
        <end position="176"/>
    </location>
</feature>
<evidence type="ECO:0000256" key="4">
    <source>
        <dbReference type="ARBA" id="ARBA00023136"/>
    </source>
</evidence>
<feature type="transmembrane region" description="Helical" evidence="5">
    <location>
        <begin position="85"/>
        <end position="106"/>
    </location>
</feature>
<keyword evidence="3 5" id="KW-1133">Transmembrane helix</keyword>
<dbReference type="Pfam" id="PF04932">
    <property type="entry name" value="Wzy_C"/>
    <property type="match status" value="1"/>
</dbReference>
<dbReference type="Proteomes" id="UP001546774">
    <property type="component" value="Unassembled WGS sequence"/>
</dbReference>
<keyword evidence="2 5" id="KW-0812">Transmembrane</keyword>
<feature type="transmembrane region" description="Helical" evidence="5">
    <location>
        <begin position="183"/>
        <end position="199"/>
    </location>
</feature>
<evidence type="ECO:0000256" key="2">
    <source>
        <dbReference type="ARBA" id="ARBA00022692"/>
    </source>
</evidence>
<feature type="transmembrane region" description="Helical" evidence="5">
    <location>
        <begin position="118"/>
        <end position="138"/>
    </location>
</feature>
<comment type="subcellular location">
    <subcellularLocation>
        <location evidence="1">Membrane</location>
        <topology evidence="1">Multi-pass membrane protein</topology>
    </subcellularLocation>
</comment>
<evidence type="ECO:0000256" key="3">
    <source>
        <dbReference type="ARBA" id="ARBA00022989"/>
    </source>
</evidence>
<proteinExistence type="predicted"/>
<feature type="domain" description="O-antigen ligase-related" evidence="6">
    <location>
        <begin position="189"/>
        <end position="337"/>
    </location>
</feature>
<sequence>MNYKLKIERKDSVEWMFIISSIMAVIAPSTIWGYTGIMLFLSLIALKVMINRKYAYSVYFLFEAAFIVYAVFQYLYIGVLSSQYHFVYIKTMTITLVFNIGLFLFIQLYGYVKAILDYCVGISIGFLVLIVLCTKSIFRGGLAAVEYQHFYIFKIGGVTSVYLGWIAAIGFILVYFLYLEEKNTFRFILSLFLAITVILTGRRKILLFLAVAVIGGKYFRDAQMSAAKKIRWIFVTILTVLIGYYCLTKIPVLYNFIGKRLIDAVQYIFDDSITITDSSLRTRATLLTRAEKLWRKNKVWGQGFGSFILLNKDIGYYSHNNYWELLVGNGIVGLVLYYIKYIYLLFVCFKKNRKHTNWRYKYLFVMVAVFMVLEYWQITFMYRHLTVFLIVVLGILMQKENSKK</sequence>
<reference evidence="7" key="1">
    <citation type="submission" date="2024-03" db="EMBL/GenBank/DDBJ databases">
        <title>Human intestinal bacterial collection.</title>
        <authorList>
            <person name="Pauvert C."/>
            <person name="Hitch T.C.A."/>
            <person name="Clavel T."/>
        </authorList>
    </citation>
    <scope>NUCLEOTIDE SEQUENCE [LARGE SCALE GENOMIC DNA]</scope>
    <source>
        <strain evidence="7">CLA-AA-H89B</strain>
    </source>
</reference>
<evidence type="ECO:0000259" key="6">
    <source>
        <dbReference type="Pfam" id="PF04932"/>
    </source>
</evidence>
<feature type="transmembrane region" description="Helical" evidence="5">
    <location>
        <begin position="205"/>
        <end position="220"/>
    </location>
</feature>
<evidence type="ECO:0000313" key="7">
    <source>
        <dbReference type="EMBL" id="MEQ2555319.1"/>
    </source>
</evidence>
<keyword evidence="7" id="KW-0436">Ligase</keyword>
<feature type="transmembrane region" description="Helical" evidence="5">
    <location>
        <begin position="382"/>
        <end position="398"/>
    </location>
</feature>
<gene>
    <name evidence="7" type="ORF">WMO37_09910</name>
</gene>
<evidence type="ECO:0000313" key="8">
    <source>
        <dbReference type="Proteomes" id="UP001546774"/>
    </source>
</evidence>
<feature type="transmembrane region" description="Helical" evidence="5">
    <location>
        <begin position="15"/>
        <end position="46"/>
    </location>
</feature>
<dbReference type="EMBL" id="JBBMFS010000008">
    <property type="protein sequence ID" value="MEQ2555319.1"/>
    <property type="molecule type" value="Genomic_DNA"/>
</dbReference>
<keyword evidence="4 5" id="KW-0472">Membrane</keyword>
<feature type="transmembrane region" description="Helical" evidence="5">
    <location>
        <begin position="360"/>
        <end position="376"/>
    </location>
</feature>
<accession>A0ABV1H6J0</accession>
<evidence type="ECO:0000256" key="1">
    <source>
        <dbReference type="ARBA" id="ARBA00004141"/>
    </source>
</evidence>
<feature type="transmembrane region" description="Helical" evidence="5">
    <location>
        <begin position="58"/>
        <end position="79"/>
    </location>
</feature>
<keyword evidence="8" id="KW-1185">Reference proteome</keyword>
<name>A0ABV1H6J0_9FIRM</name>
<protein>
    <submittedName>
        <fullName evidence="7">O-antigen ligase family protein</fullName>
    </submittedName>
</protein>
<feature type="transmembrane region" description="Helical" evidence="5">
    <location>
        <begin position="326"/>
        <end position="348"/>
    </location>
</feature>
<evidence type="ECO:0000256" key="5">
    <source>
        <dbReference type="SAM" id="Phobius"/>
    </source>
</evidence>